<dbReference type="PIRSF" id="PIRSF000883">
    <property type="entry name" value="Pesterase_MJ0912"/>
    <property type="match status" value="1"/>
</dbReference>
<dbReference type="OrthoDB" id="9813918at2"/>
<evidence type="ECO:0000259" key="2">
    <source>
        <dbReference type="Pfam" id="PF12850"/>
    </source>
</evidence>
<dbReference type="InterPro" id="IPR011152">
    <property type="entry name" value="Pesterase_MJ0912"/>
</dbReference>
<dbReference type="Pfam" id="PF12850">
    <property type="entry name" value="Metallophos_2"/>
    <property type="match status" value="1"/>
</dbReference>
<keyword evidence="4" id="KW-1185">Reference proteome</keyword>
<dbReference type="InterPro" id="IPR050126">
    <property type="entry name" value="Ap4A_hydrolase"/>
</dbReference>
<feature type="domain" description="Calcineurin-like phosphoesterase" evidence="2">
    <location>
        <begin position="3"/>
        <end position="192"/>
    </location>
</feature>
<sequence length="241" mass="28005">MTKIAIISDVHGNMTALEEVLRDIHSRDIDRIFCLGDLIGKGPQGSECIELIKNNCEEVVRGNWDVFIQLPTKDPFIQWFQDKLTKQDYHYLSTLQFHHDLEMNGQFIRFIHASPRSEFERILHIDSHTKRTSMFENSEKTNSEISSRKPDIVFYGDIHTTFLHTFKEGILCNVGSVGNSLDLTSASYVILDGTHSNNAIQFVRVEYDRETELKKAKELGLAQYEKYYNELMYGIYRNSRK</sequence>
<dbReference type="InterPro" id="IPR024654">
    <property type="entry name" value="Calcineurin-like_PHP_lpxH"/>
</dbReference>
<dbReference type="AlphaFoldDB" id="A0A3A9KAP2"/>
<evidence type="ECO:0000313" key="3">
    <source>
        <dbReference type="EMBL" id="RKL67820.1"/>
    </source>
</evidence>
<dbReference type="PANTHER" id="PTHR42850">
    <property type="entry name" value="METALLOPHOSPHOESTERASE"/>
    <property type="match status" value="1"/>
</dbReference>
<dbReference type="Proteomes" id="UP000281498">
    <property type="component" value="Unassembled WGS sequence"/>
</dbReference>
<dbReference type="CDD" id="cd00838">
    <property type="entry name" value="MPP_superfamily"/>
    <property type="match status" value="1"/>
</dbReference>
<comment type="caution">
    <text evidence="3">The sequence shown here is derived from an EMBL/GenBank/DDBJ whole genome shotgun (WGS) entry which is preliminary data.</text>
</comment>
<evidence type="ECO:0000256" key="1">
    <source>
        <dbReference type="ARBA" id="ARBA00008950"/>
    </source>
</evidence>
<evidence type="ECO:0000313" key="4">
    <source>
        <dbReference type="Proteomes" id="UP000281498"/>
    </source>
</evidence>
<dbReference type="GO" id="GO:0016791">
    <property type="term" value="F:phosphatase activity"/>
    <property type="evidence" value="ECO:0007669"/>
    <property type="project" value="TreeGrafter"/>
</dbReference>
<name>A0A3A9KAP2_9BACI</name>
<dbReference type="SUPFAM" id="SSF56300">
    <property type="entry name" value="Metallo-dependent phosphatases"/>
    <property type="match status" value="1"/>
</dbReference>
<dbReference type="InterPro" id="IPR029052">
    <property type="entry name" value="Metallo-depent_PP-like"/>
</dbReference>
<reference evidence="3 4" key="1">
    <citation type="submission" date="2017-10" db="EMBL/GenBank/DDBJ databases">
        <title>Bacillus sp. nov., a halophilic bacterium isolated from a Keqin Lake.</title>
        <authorList>
            <person name="Wang H."/>
        </authorList>
    </citation>
    <scope>NUCLEOTIDE SEQUENCE [LARGE SCALE GENOMIC DNA]</scope>
    <source>
        <strain evidence="3 4">KCTC 13187</strain>
    </source>
</reference>
<protein>
    <submittedName>
        <fullName evidence="3">Metallophosphatase family protein</fullName>
    </submittedName>
</protein>
<gene>
    <name evidence="3" type="ORF">CR203_08710</name>
</gene>
<dbReference type="EMBL" id="PDOE01000003">
    <property type="protein sequence ID" value="RKL67820.1"/>
    <property type="molecule type" value="Genomic_DNA"/>
</dbReference>
<dbReference type="GO" id="GO:0005737">
    <property type="term" value="C:cytoplasm"/>
    <property type="evidence" value="ECO:0007669"/>
    <property type="project" value="TreeGrafter"/>
</dbReference>
<proteinExistence type="inferred from homology"/>
<dbReference type="RefSeq" id="WP_110937583.1">
    <property type="nucleotide sequence ID" value="NZ_KZ614146.1"/>
</dbReference>
<comment type="similarity">
    <text evidence="1">Belongs to the metallophosphoesterase superfamily. YfcE family.</text>
</comment>
<dbReference type="Gene3D" id="3.60.21.10">
    <property type="match status" value="1"/>
</dbReference>
<organism evidence="3 4">
    <name type="scientific">Salipaludibacillus neizhouensis</name>
    <dbReference type="NCBI Taxonomy" id="885475"/>
    <lineage>
        <taxon>Bacteria</taxon>
        <taxon>Bacillati</taxon>
        <taxon>Bacillota</taxon>
        <taxon>Bacilli</taxon>
        <taxon>Bacillales</taxon>
        <taxon>Bacillaceae</taxon>
    </lineage>
</organism>
<dbReference type="PANTHER" id="PTHR42850:SF2">
    <property type="entry name" value="BLL5683 PROTEIN"/>
    <property type="match status" value="1"/>
</dbReference>
<accession>A0A3A9KAP2</accession>